<evidence type="ECO:0000256" key="1">
    <source>
        <dbReference type="SAM" id="MobiDB-lite"/>
    </source>
</evidence>
<reference evidence="2 3" key="1">
    <citation type="submission" date="2024-05" db="EMBL/GenBank/DDBJ databases">
        <title>A high-quality chromosomal-level genome assembly of Topmouth culter (Culter alburnus).</title>
        <authorList>
            <person name="Zhao H."/>
        </authorList>
    </citation>
    <scope>NUCLEOTIDE SEQUENCE [LARGE SCALE GENOMIC DNA]</scope>
    <source>
        <strain evidence="2">CATC2023</strain>
        <tissue evidence="2">Muscle</tissue>
    </source>
</reference>
<accession>A0AAW1YSZ0</accession>
<protein>
    <submittedName>
        <fullName evidence="2">Uncharacterized protein</fullName>
    </submittedName>
</protein>
<dbReference type="Proteomes" id="UP001479290">
    <property type="component" value="Unassembled WGS sequence"/>
</dbReference>
<evidence type="ECO:0000313" key="2">
    <source>
        <dbReference type="EMBL" id="KAK9951812.1"/>
    </source>
</evidence>
<dbReference type="EMBL" id="JAWDJR010000024">
    <property type="protein sequence ID" value="KAK9951812.1"/>
    <property type="molecule type" value="Genomic_DNA"/>
</dbReference>
<evidence type="ECO:0000313" key="3">
    <source>
        <dbReference type="Proteomes" id="UP001479290"/>
    </source>
</evidence>
<name>A0AAW1YSZ0_CULAL</name>
<feature type="compositionally biased region" description="Basic and acidic residues" evidence="1">
    <location>
        <begin position="75"/>
        <end position="84"/>
    </location>
</feature>
<comment type="caution">
    <text evidence="2">The sequence shown here is derived from an EMBL/GenBank/DDBJ whole genome shotgun (WGS) entry which is preliminary data.</text>
</comment>
<sequence length="108" mass="12135">MCRYFWTSNPSGEEESSSDSDRSRPCRSERSPPDDYIHTRGICDDVTSVRELLSSSRRIPSMPQQPTVAFTSSHSSHDTLLSHEHHTHTHTRVCGASSNAAHLPVMDR</sequence>
<feature type="compositionally biased region" description="Polar residues" evidence="1">
    <location>
        <begin position="54"/>
        <end position="70"/>
    </location>
</feature>
<gene>
    <name evidence="2" type="ORF">ABG768_017687</name>
</gene>
<proteinExistence type="predicted"/>
<feature type="region of interest" description="Disordered" evidence="1">
    <location>
        <begin position="54"/>
        <end position="108"/>
    </location>
</feature>
<dbReference type="AlphaFoldDB" id="A0AAW1YSZ0"/>
<feature type="region of interest" description="Disordered" evidence="1">
    <location>
        <begin position="1"/>
        <end position="41"/>
    </location>
</feature>
<keyword evidence="3" id="KW-1185">Reference proteome</keyword>
<feature type="compositionally biased region" description="Basic and acidic residues" evidence="1">
    <location>
        <begin position="19"/>
        <end position="41"/>
    </location>
</feature>
<organism evidence="2 3">
    <name type="scientific">Culter alburnus</name>
    <name type="common">Topmouth culter</name>
    <dbReference type="NCBI Taxonomy" id="194366"/>
    <lineage>
        <taxon>Eukaryota</taxon>
        <taxon>Metazoa</taxon>
        <taxon>Chordata</taxon>
        <taxon>Craniata</taxon>
        <taxon>Vertebrata</taxon>
        <taxon>Euteleostomi</taxon>
        <taxon>Actinopterygii</taxon>
        <taxon>Neopterygii</taxon>
        <taxon>Teleostei</taxon>
        <taxon>Ostariophysi</taxon>
        <taxon>Cypriniformes</taxon>
        <taxon>Xenocyprididae</taxon>
        <taxon>Xenocypridinae</taxon>
        <taxon>Culter</taxon>
    </lineage>
</organism>